<evidence type="ECO:0000313" key="2">
    <source>
        <dbReference type="Proteomes" id="UP000287651"/>
    </source>
</evidence>
<comment type="caution">
    <text evidence="1">The sequence shown here is derived from an EMBL/GenBank/DDBJ whole genome shotgun (WGS) entry which is preliminary data.</text>
</comment>
<dbReference type="Proteomes" id="UP000287651">
    <property type="component" value="Unassembled WGS sequence"/>
</dbReference>
<reference evidence="1 2" key="1">
    <citation type="journal article" date="2014" name="Agronomy (Basel)">
        <title>A Draft Genome Sequence for Ensete ventricosum, the Drought-Tolerant Tree Against Hunger.</title>
        <authorList>
            <person name="Harrison J."/>
            <person name="Moore K.A."/>
            <person name="Paszkiewicz K."/>
            <person name="Jones T."/>
            <person name="Grant M."/>
            <person name="Ambacheew D."/>
            <person name="Muzemil S."/>
            <person name="Studholme D.J."/>
        </authorList>
    </citation>
    <scope>NUCLEOTIDE SEQUENCE [LARGE SCALE GENOMIC DNA]</scope>
</reference>
<accession>A0A444DYD3</accession>
<dbReference type="EMBL" id="AMZH03007946">
    <property type="protein sequence ID" value="RRT60059.1"/>
    <property type="molecule type" value="Genomic_DNA"/>
</dbReference>
<organism evidence="1 2">
    <name type="scientific">Ensete ventricosum</name>
    <name type="common">Abyssinian banana</name>
    <name type="synonym">Musa ensete</name>
    <dbReference type="NCBI Taxonomy" id="4639"/>
    <lineage>
        <taxon>Eukaryota</taxon>
        <taxon>Viridiplantae</taxon>
        <taxon>Streptophyta</taxon>
        <taxon>Embryophyta</taxon>
        <taxon>Tracheophyta</taxon>
        <taxon>Spermatophyta</taxon>
        <taxon>Magnoliopsida</taxon>
        <taxon>Liliopsida</taxon>
        <taxon>Zingiberales</taxon>
        <taxon>Musaceae</taxon>
        <taxon>Ensete</taxon>
    </lineage>
</organism>
<gene>
    <name evidence="1" type="ORF">B296_00012375</name>
</gene>
<evidence type="ECO:0000313" key="1">
    <source>
        <dbReference type="EMBL" id="RRT60059.1"/>
    </source>
</evidence>
<sequence length="111" mass="12210">MLRPGVTQEWVAEGELSREQIKNRRWRGPYDVLAEATHGEVVVRVHQRESICNGDVTRRRHGAANYGGINRGNATQAIVSLTTRRRAMDSRSECCVTAEAGLCVCIGACIG</sequence>
<dbReference type="AlphaFoldDB" id="A0A444DYD3"/>
<protein>
    <submittedName>
        <fullName evidence="1">Uncharacterized protein</fullName>
    </submittedName>
</protein>
<proteinExistence type="predicted"/>
<name>A0A444DYD3_ENSVE</name>